<feature type="compositionally biased region" description="Polar residues" evidence="2">
    <location>
        <begin position="327"/>
        <end position="338"/>
    </location>
</feature>
<evidence type="ECO:0000256" key="1">
    <source>
        <dbReference type="SAM" id="Coils"/>
    </source>
</evidence>
<feature type="region of interest" description="Disordered" evidence="2">
    <location>
        <begin position="303"/>
        <end position="367"/>
    </location>
</feature>
<keyword evidence="4" id="KW-1185">Reference proteome</keyword>
<comment type="caution">
    <text evidence="3">The sequence shown here is derived from an EMBL/GenBank/DDBJ whole genome shotgun (WGS) entry which is preliminary data.</text>
</comment>
<feature type="compositionally biased region" description="Basic and acidic residues" evidence="2">
    <location>
        <begin position="412"/>
        <end position="424"/>
    </location>
</feature>
<feature type="region of interest" description="Disordered" evidence="2">
    <location>
        <begin position="383"/>
        <end position="424"/>
    </location>
</feature>
<evidence type="ECO:0000256" key="2">
    <source>
        <dbReference type="SAM" id="MobiDB-lite"/>
    </source>
</evidence>
<accession>A0ABN8NCI7</accession>
<dbReference type="Proteomes" id="UP001159405">
    <property type="component" value="Unassembled WGS sequence"/>
</dbReference>
<gene>
    <name evidence="3" type="ORF">PLOB_00011139</name>
</gene>
<feature type="compositionally biased region" description="Low complexity" evidence="2">
    <location>
        <begin position="393"/>
        <end position="403"/>
    </location>
</feature>
<feature type="compositionally biased region" description="Polar residues" evidence="2">
    <location>
        <begin position="346"/>
        <end position="366"/>
    </location>
</feature>
<keyword evidence="1" id="KW-0175">Coiled coil</keyword>
<sequence>METLRMTHWGAVLTSAAPGIKERPPPSKVGPTSRLDQYRLLSEIKLPRNEKNDDIEQKNVHPNARTKAKTWHRGTLLVKVTVSFPIRLKNCILFFNKASNDDDGDSWKIELPGGGFIQKPGSELNPFTDEPQMANEDFESPEEREALMAELDELLEERATKEKTLRELQDKEVTLRRDLNDLNRELDLQSSELHTLMETVCAKRTAMEKRIREKQKRVEELREEFSVVVRDERRNASYRIIANESRFLKRRISQQKEVRNSLRKQVDEIRDHKKMVKIRCKMMVSEERALWMSISERVKRMAENDHPLDVGHTMAGSTSTKGEKSNEGSSSNTSNLNGANKEETVGDSNTGDGTKTPSNTSSQSAATCVEITKPEARSCSEIKAEISPTKTEQSAQTSSSSSARDQTNPKGSVKEELDDTKLRGKHDYQEGLLYRESLRMDLPGGPWTESCSTTSASSSESEDGGKQITVKVDVHRPFKKRKITLGFLKQLPLQRQQTTEEAEKIEVAPVKETYRACNVKESRQKGGFFGRLWRRLKKSSNMK</sequence>
<proteinExistence type="predicted"/>
<organism evidence="3 4">
    <name type="scientific">Porites lobata</name>
    <dbReference type="NCBI Taxonomy" id="104759"/>
    <lineage>
        <taxon>Eukaryota</taxon>
        <taxon>Metazoa</taxon>
        <taxon>Cnidaria</taxon>
        <taxon>Anthozoa</taxon>
        <taxon>Hexacorallia</taxon>
        <taxon>Scleractinia</taxon>
        <taxon>Fungiina</taxon>
        <taxon>Poritidae</taxon>
        <taxon>Porites</taxon>
    </lineage>
</organism>
<reference evidence="3 4" key="1">
    <citation type="submission" date="2022-05" db="EMBL/GenBank/DDBJ databases">
        <authorList>
            <consortium name="Genoscope - CEA"/>
            <person name="William W."/>
        </authorList>
    </citation>
    <scope>NUCLEOTIDE SEQUENCE [LARGE SCALE GENOMIC DNA]</scope>
</reference>
<evidence type="ECO:0000313" key="4">
    <source>
        <dbReference type="Proteomes" id="UP001159405"/>
    </source>
</evidence>
<feature type="coiled-coil region" evidence="1">
    <location>
        <begin position="144"/>
        <end position="272"/>
    </location>
</feature>
<evidence type="ECO:0000313" key="3">
    <source>
        <dbReference type="EMBL" id="CAH3104066.1"/>
    </source>
</evidence>
<feature type="region of interest" description="Disordered" evidence="2">
    <location>
        <begin position="444"/>
        <end position="467"/>
    </location>
</feature>
<feature type="compositionally biased region" description="Low complexity" evidence="2">
    <location>
        <begin position="448"/>
        <end position="459"/>
    </location>
</feature>
<dbReference type="EMBL" id="CALNXK010000016">
    <property type="protein sequence ID" value="CAH3104066.1"/>
    <property type="molecule type" value="Genomic_DNA"/>
</dbReference>
<name>A0ABN8NCI7_9CNID</name>
<protein>
    <submittedName>
        <fullName evidence="3">Uncharacterized protein</fullName>
    </submittedName>
</protein>